<feature type="chain" id="PRO_5011689058" evidence="1">
    <location>
        <begin position="27"/>
        <end position="250"/>
    </location>
</feature>
<sequence>MKKKLSLVLASSVLALYATFYSLASASEKELIPVDSGETSGYVYLNGEPIKENTTVYATEINQEELIEKYGLEKPSESAKLVSIQIVNNESDNPRDLVKEQDDSISPQNIWGFKLVKSPTQSVDDWTEIARGKYFCNKPKTQLCNGVEISIVANESVSVEVQTSLSIGVKKFVAAEFGRSLNEHIGVSTSVMVPMNVPGGKTGIGVGYPIYKSTYGQVYQKGLFGDTLLGGATYLEPKPSSIAVTSWIQG</sequence>
<dbReference type="RefSeq" id="WP_090922489.1">
    <property type="nucleotide sequence ID" value="NZ_FMVM01000012.1"/>
</dbReference>
<evidence type="ECO:0000313" key="2">
    <source>
        <dbReference type="EMBL" id="SCY92672.1"/>
    </source>
</evidence>
<dbReference type="AlphaFoldDB" id="A0A1G5JW48"/>
<evidence type="ECO:0000313" key="3">
    <source>
        <dbReference type="Proteomes" id="UP000198538"/>
    </source>
</evidence>
<keyword evidence="1" id="KW-0732">Signal</keyword>
<accession>A0A1G5JW48</accession>
<name>A0A1G5JW48_9BACL</name>
<keyword evidence="3" id="KW-1185">Reference proteome</keyword>
<protein>
    <submittedName>
        <fullName evidence="2">Uncharacterized protein</fullName>
    </submittedName>
</protein>
<organism evidence="2 3">
    <name type="scientific">Paenibacillus polysaccharolyticus</name>
    <dbReference type="NCBI Taxonomy" id="582692"/>
    <lineage>
        <taxon>Bacteria</taxon>
        <taxon>Bacillati</taxon>
        <taxon>Bacillota</taxon>
        <taxon>Bacilli</taxon>
        <taxon>Bacillales</taxon>
        <taxon>Paenibacillaceae</taxon>
        <taxon>Paenibacillus</taxon>
    </lineage>
</organism>
<reference evidence="3" key="1">
    <citation type="submission" date="2016-10" db="EMBL/GenBank/DDBJ databases">
        <authorList>
            <person name="Varghese N."/>
            <person name="Submissions S."/>
        </authorList>
    </citation>
    <scope>NUCLEOTIDE SEQUENCE [LARGE SCALE GENOMIC DNA]</scope>
    <source>
        <strain evidence="3">BL9</strain>
    </source>
</reference>
<evidence type="ECO:0000256" key="1">
    <source>
        <dbReference type="SAM" id="SignalP"/>
    </source>
</evidence>
<feature type="signal peptide" evidence="1">
    <location>
        <begin position="1"/>
        <end position="26"/>
    </location>
</feature>
<dbReference type="EMBL" id="FMVM01000012">
    <property type="protein sequence ID" value="SCY92672.1"/>
    <property type="molecule type" value="Genomic_DNA"/>
</dbReference>
<dbReference type="Proteomes" id="UP000198538">
    <property type="component" value="Unassembled WGS sequence"/>
</dbReference>
<proteinExistence type="predicted"/>
<gene>
    <name evidence="2" type="ORF">SAMN05720606_112100</name>
</gene>